<evidence type="ECO:0000256" key="1">
    <source>
        <dbReference type="SAM" id="Phobius"/>
    </source>
</evidence>
<proteinExistence type="predicted"/>
<dbReference type="EMBL" id="OVEO01000004">
    <property type="protein sequence ID" value="SPQ95530.1"/>
    <property type="molecule type" value="Genomic_DNA"/>
</dbReference>
<dbReference type="Proteomes" id="UP000290189">
    <property type="component" value="Unassembled WGS sequence"/>
</dbReference>
<protein>
    <submittedName>
        <fullName evidence="2">Uncharacterized protein</fullName>
    </submittedName>
</protein>
<evidence type="ECO:0000313" key="2">
    <source>
        <dbReference type="EMBL" id="SPQ95530.1"/>
    </source>
</evidence>
<keyword evidence="1" id="KW-0812">Transmembrane</keyword>
<name>A0A3P3Y6C0_PLABS</name>
<accession>A0A3P3Y6C0</accession>
<evidence type="ECO:0000313" key="3">
    <source>
        <dbReference type="Proteomes" id="UP000290189"/>
    </source>
</evidence>
<feature type="transmembrane region" description="Helical" evidence="1">
    <location>
        <begin position="15"/>
        <end position="39"/>
    </location>
</feature>
<dbReference type="AlphaFoldDB" id="A0A3P3Y6C0"/>
<organism evidence="2 3">
    <name type="scientific">Plasmodiophora brassicae</name>
    <name type="common">Clubroot disease agent</name>
    <dbReference type="NCBI Taxonomy" id="37360"/>
    <lineage>
        <taxon>Eukaryota</taxon>
        <taxon>Sar</taxon>
        <taxon>Rhizaria</taxon>
        <taxon>Endomyxa</taxon>
        <taxon>Phytomyxea</taxon>
        <taxon>Plasmodiophorida</taxon>
        <taxon>Plasmodiophoridae</taxon>
        <taxon>Plasmodiophora</taxon>
    </lineage>
</organism>
<sequence length="236" mass="26306">MAYHIALYPDWDRKAAFFSAAMVLVVIGPVCIFPLTILVSAAELSENITDSILQPALPTPEAEMQALLGKVRALYSSAPYVFSQTVRFLTMSSREFPERKTVNEGMYKTAANVMMNRPLSRDPLTIGRLKGLVEIALVAISMKEQEEKMIRVRQDVQRQSYRLPPDDDLLYCTGDNSTNSCVCCNEPFSQECLVFKYRCNTHAAHTSCACDRADEQPDLDPNSCSICCRDTTGPDA</sequence>
<keyword evidence="1" id="KW-1133">Transmembrane helix</keyword>
<gene>
    <name evidence="2" type="ORF">PLBR_LOCUS2745</name>
</gene>
<keyword evidence="2" id="KW-0496">Mitochondrion</keyword>
<keyword evidence="1" id="KW-0472">Membrane</keyword>
<reference evidence="2 3" key="1">
    <citation type="submission" date="2018-03" db="EMBL/GenBank/DDBJ databases">
        <authorList>
            <person name="Fogelqvist J."/>
        </authorList>
    </citation>
    <scope>NUCLEOTIDE SEQUENCE [LARGE SCALE GENOMIC DNA]</scope>
</reference>
<geneLocation type="mitochondrion" evidence="2"/>